<dbReference type="InterPro" id="IPR025110">
    <property type="entry name" value="AMP-bd_C"/>
</dbReference>
<dbReference type="PROSITE" id="PS00455">
    <property type="entry name" value="AMP_BINDING"/>
    <property type="match status" value="1"/>
</dbReference>
<feature type="region of interest" description="Disordered" evidence="1">
    <location>
        <begin position="1"/>
        <end position="20"/>
    </location>
</feature>
<dbReference type="InterPro" id="IPR045851">
    <property type="entry name" value="AMP-bd_C_sf"/>
</dbReference>
<dbReference type="PANTHER" id="PTHR43767:SF11">
    <property type="entry name" value="MEDIUM-CHAIN-FATTY-ACID--COA LIGASE"/>
    <property type="match status" value="1"/>
</dbReference>
<dbReference type="Proteomes" id="UP000197153">
    <property type="component" value="Chromosome 3"/>
</dbReference>
<evidence type="ECO:0000313" key="5">
    <source>
        <dbReference type="Proteomes" id="UP000197153"/>
    </source>
</evidence>
<dbReference type="Pfam" id="PF13193">
    <property type="entry name" value="AMP-binding_C"/>
    <property type="match status" value="1"/>
</dbReference>
<name>A0A248K271_9PROT</name>
<feature type="domain" description="AMP-binding enzyme C-terminal" evidence="3">
    <location>
        <begin position="467"/>
        <end position="542"/>
    </location>
</feature>
<evidence type="ECO:0000313" key="4">
    <source>
        <dbReference type="EMBL" id="ASG24524.1"/>
    </source>
</evidence>
<evidence type="ECO:0000259" key="2">
    <source>
        <dbReference type="Pfam" id="PF00501"/>
    </source>
</evidence>
<proteinExistence type="predicted"/>
<reference evidence="4 5" key="1">
    <citation type="submission" date="2017-06" db="EMBL/GenBank/DDBJ databases">
        <title>Complete genome sequence of Nitrospirillum amazonense strain CBAmC, an endophytic nitrogen-fixing and plant growth-promoting bacterium, isolated from sugarcane.</title>
        <authorList>
            <person name="Schwab S."/>
            <person name="dos Santos Teixeira K.R."/>
            <person name="Simoes Araujo J.L."/>
            <person name="Soares Vidal M."/>
            <person name="Borges de Freitas H.R."/>
            <person name="Rivello Crivelaro A.L."/>
            <person name="Bueno de Camargo Nunes A."/>
            <person name="dos Santos C.M."/>
            <person name="Palmeira da Silva Rosa D."/>
            <person name="da Silva Padilha D."/>
            <person name="da Silva E."/>
            <person name="Araujo Terra L."/>
            <person name="Soares Mendes V."/>
            <person name="Farinelli L."/>
            <person name="Magalhaes Cruz L."/>
            <person name="Baldani J.I."/>
        </authorList>
    </citation>
    <scope>NUCLEOTIDE SEQUENCE [LARGE SCALE GENOMIC DNA]</scope>
    <source>
        <strain evidence="4 5">CBAmC</strain>
    </source>
</reference>
<gene>
    <name evidence="4" type="ORF">Y958_27035</name>
</gene>
<evidence type="ECO:0000256" key="1">
    <source>
        <dbReference type="SAM" id="MobiDB-lite"/>
    </source>
</evidence>
<dbReference type="KEGG" id="nao:Y958_27035"/>
<dbReference type="InterPro" id="IPR000873">
    <property type="entry name" value="AMP-dep_synth/lig_dom"/>
</dbReference>
<dbReference type="SUPFAM" id="SSF56801">
    <property type="entry name" value="Acetyl-CoA synthetase-like"/>
    <property type="match status" value="1"/>
</dbReference>
<dbReference type="Pfam" id="PF00501">
    <property type="entry name" value="AMP-binding"/>
    <property type="match status" value="1"/>
</dbReference>
<dbReference type="EMBL" id="CP022112">
    <property type="protein sequence ID" value="ASG24524.1"/>
    <property type="molecule type" value="Genomic_DNA"/>
</dbReference>
<evidence type="ECO:0000259" key="3">
    <source>
        <dbReference type="Pfam" id="PF13193"/>
    </source>
</evidence>
<dbReference type="PANTHER" id="PTHR43767">
    <property type="entry name" value="LONG-CHAIN-FATTY-ACID--COA LIGASE"/>
    <property type="match status" value="1"/>
</dbReference>
<feature type="domain" description="AMP-dependent synthetase/ligase" evidence="2">
    <location>
        <begin position="39"/>
        <end position="419"/>
    </location>
</feature>
<organism evidence="4 5">
    <name type="scientific">Nitrospirillum viridazoti CBAmc</name>
    <dbReference type="NCBI Taxonomy" id="1441467"/>
    <lineage>
        <taxon>Bacteria</taxon>
        <taxon>Pseudomonadati</taxon>
        <taxon>Pseudomonadota</taxon>
        <taxon>Alphaproteobacteria</taxon>
        <taxon>Rhodospirillales</taxon>
        <taxon>Azospirillaceae</taxon>
        <taxon>Nitrospirillum</taxon>
        <taxon>Nitrospirillum viridazoti</taxon>
    </lineage>
</organism>
<accession>A0A248K271</accession>
<dbReference type="Gene3D" id="3.30.300.30">
    <property type="match status" value="1"/>
</dbReference>
<protein>
    <submittedName>
        <fullName evidence="4">AMP-dependent synthetase</fullName>
    </submittedName>
</protein>
<dbReference type="InterPro" id="IPR050237">
    <property type="entry name" value="ATP-dep_AMP-bd_enzyme"/>
</dbReference>
<dbReference type="AlphaFoldDB" id="A0A248K271"/>
<sequence length="553" mass="57943">MPEPPTPMTSSSPLGPPPLGPLPAGAMQPYALTLDRFIDHAAKWHGATEVVTAGGPGTRIGYAALRDRSRRLSGAFQALGLGLGDNLGILAWNSQAHLECWYGAVGVGIVCHTLNPRLAPAHLAGMIRQAANRVLVVSPDLTALAGALAAACPTLEHVVVLDEPGAEARGPLPGVLDDGPVRVWGYEDMLAGLGRDTAWGGFDENTPAGLCFTSGTTGAPKGVTYTHRSNYLHTVHQLQADASGLTARDSVLVAVPMFHANGWGFPFSGPAVGAKLILPGRHQDGPSLAAMINAEGVTVAAGVATVWLGLLDHLDRTGEDTPSLKRVMLGGASVPQALMDRLERRLGVVVQTSWGMTELSPLGTTTPPGAPVRLASRSGRPPIGVDLRLTDADGAPLPEQRGREGRLRVRGAAVVERYFGQGEPAIDADGWFDTGDLAVIDADGQVSITGRAKDLIKSGGEWINPVEIEAIVGALPEVAQVAVVGRADAKWGERPVLVIEQRQGGYISDEALLAALRPRIPSWWLPDAIVRVGAMPQAVTGKIDKARLRADHG</sequence>
<dbReference type="GO" id="GO:0016877">
    <property type="term" value="F:ligase activity, forming carbon-sulfur bonds"/>
    <property type="evidence" value="ECO:0007669"/>
    <property type="project" value="UniProtKB-ARBA"/>
</dbReference>
<dbReference type="InterPro" id="IPR020845">
    <property type="entry name" value="AMP-binding_CS"/>
</dbReference>
<dbReference type="InterPro" id="IPR042099">
    <property type="entry name" value="ANL_N_sf"/>
</dbReference>
<dbReference type="Gene3D" id="3.40.50.12780">
    <property type="entry name" value="N-terminal domain of ligase-like"/>
    <property type="match status" value="1"/>
</dbReference>
<keyword evidence="5" id="KW-1185">Reference proteome</keyword>